<comment type="caution">
    <text evidence="2">The sequence shown here is derived from an EMBL/GenBank/DDBJ whole genome shotgun (WGS) entry which is preliminary data.</text>
</comment>
<accession>A0A919S443</accession>
<dbReference type="EMBL" id="BOQL01000004">
    <property type="protein sequence ID" value="GIM63409.1"/>
    <property type="molecule type" value="Genomic_DNA"/>
</dbReference>
<evidence type="ECO:0000313" key="2">
    <source>
        <dbReference type="EMBL" id="GIM63409.1"/>
    </source>
</evidence>
<dbReference type="Proteomes" id="UP000681340">
    <property type="component" value="Unassembled WGS sequence"/>
</dbReference>
<keyword evidence="3" id="KW-1185">Reference proteome</keyword>
<dbReference type="InterPro" id="IPR016181">
    <property type="entry name" value="Acyl_CoA_acyltransferase"/>
</dbReference>
<organism evidence="2 3">
    <name type="scientific">Actinoplanes auranticolor</name>
    <dbReference type="NCBI Taxonomy" id="47988"/>
    <lineage>
        <taxon>Bacteria</taxon>
        <taxon>Bacillati</taxon>
        <taxon>Actinomycetota</taxon>
        <taxon>Actinomycetes</taxon>
        <taxon>Micromonosporales</taxon>
        <taxon>Micromonosporaceae</taxon>
        <taxon>Actinoplanes</taxon>
    </lineage>
</organism>
<dbReference type="RefSeq" id="WP_212986538.1">
    <property type="nucleotide sequence ID" value="NZ_BAABEA010000046.1"/>
</dbReference>
<dbReference type="GO" id="GO:0016747">
    <property type="term" value="F:acyltransferase activity, transferring groups other than amino-acyl groups"/>
    <property type="evidence" value="ECO:0007669"/>
    <property type="project" value="InterPro"/>
</dbReference>
<proteinExistence type="predicted"/>
<dbReference type="Pfam" id="PF13302">
    <property type="entry name" value="Acetyltransf_3"/>
    <property type="match status" value="1"/>
</dbReference>
<reference evidence="2" key="1">
    <citation type="submission" date="2021-03" db="EMBL/GenBank/DDBJ databases">
        <title>Whole genome shotgun sequence of Actinoplanes auranticolor NBRC 12245.</title>
        <authorList>
            <person name="Komaki H."/>
            <person name="Tamura T."/>
        </authorList>
    </citation>
    <scope>NUCLEOTIDE SEQUENCE</scope>
    <source>
        <strain evidence="2">NBRC 12245</strain>
    </source>
</reference>
<gene>
    <name evidence="2" type="ORF">Aau02nite_03840</name>
</gene>
<dbReference type="InterPro" id="IPR000182">
    <property type="entry name" value="GNAT_dom"/>
</dbReference>
<evidence type="ECO:0000259" key="1">
    <source>
        <dbReference type="Pfam" id="PF13302"/>
    </source>
</evidence>
<name>A0A919S443_9ACTN</name>
<dbReference type="Gene3D" id="3.40.630.30">
    <property type="match status" value="1"/>
</dbReference>
<dbReference type="SUPFAM" id="SSF55729">
    <property type="entry name" value="Acyl-CoA N-acyltransferases (Nat)"/>
    <property type="match status" value="1"/>
</dbReference>
<evidence type="ECO:0000313" key="3">
    <source>
        <dbReference type="Proteomes" id="UP000681340"/>
    </source>
</evidence>
<sequence length="178" mass="19482">MAVVLAPFTRELLPAVQPWFEHPEVVRRLGGPQWPVRNLELAGTGMGETFRGRRVLRDHSWVAYDASGAVVANIGGEVYDRWCRYSEGPDGAVVEAVEPGPSMGLAYVVDPQRWGRGFGTAALLAVMTAPEVADVVLFAAGVEPDNVASVRCAMAAGMRPDREEPDWEGIVYYIRRAR</sequence>
<dbReference type="AlphaFoldDB" id="A0A919S443"/>
<protein>
    <recommendedName>
        <fullName evidence="1">N-acetyltransferase domain-containing protein</fullName>
    </recommendedName>
</protein>
<feature type="domain" description="N-acetyltransferase" evidence="1">
    <location>
        <begin position="3"/>
        <end position="159"/>
    </location>
</feature>